<dbReference type="InterPro" id="IPR023753">
    <property type="entry name" value="FAD/NAD-binding_dom"/>
</dbReference>
<dbReference type="AlphaFoldDB" id="B2TJF1"/>
<reference evidence="2" key="1">
    <citation type="submission" date="2009-06" db="EMBL/GenBank/DDBJ databases">
        <authorList>
            <consortium name="US DOE Joint Genome Institute (JGI-PGF)"/>
            <person name="Lucas S."/>
            <person name="Copeland A."/>
            <person name="Lapidus A."/>
            <person name="Glavina del Rio T."/>
            <person name="Dalin E."/>
            <person name="Tice H."/>
            <person name="Bruce D."/>
            <person name="Goodwin L."/>
            <person name="Pitluck S."/>
            <person name="Kyrpides N."/>
            <person name="Mavromatis K."/>
            <person name="Ivanova N."/>
            <person name="Saunders E."/>
            <person name="Brettin T."/>
            <person name="Detter J.C."/>
            <person name="Han C."/>
            <person name="Larimer F."/>
            <person name="Land M."/>
            <person name="Hauser L."/>
            <person name="Markowitz V."/>
            <person name="Cheng J.-F."/>
            <person name="Hugenholtz P."/>
            <person name="Woyke T."/>
            <person name="Wu D."/>
            <person name="Gronow S."/>
            <person name="Klenk H.-P."/>
            <person name="Eisen J.A."/>
        </authorList>
    </citation>
    <scope>NUCLEOTIDE SEQUENCE</scope>
    <source>
        <strain evidence="2">Eklund 17B</strain>
    </source>
</reference>
<accession>U4PEU9</accession>
<dbReference type="KEGG" id="cbk:CLL_A1369"/>
<reference evidence="2" key="2">
    <citation type="submission" date="2009-08" db="EMBL/GenBank/DDBJ databases">
        <authorList>
            <person name="Shrivastava S."/>
            <person name="Brinkac L.M."/>
            <person name="Dodson R.J."/>
            <person name="Harkins D.M."/>
            <person name="Durkin A.S."/>
            <person name="Sutton G."/>
        </authorList>
    </citation>
    <scope>NUCLEOTIDE SEQUENCE</scope>
    <source>
        <strain evidence="2">Eklund 17B</strain>
    </source>
</reference>
<evidence type="ECO:0000259" key="1">
    <source>
        <dbReference type="Pfam" id="PF07992"/>
    </source>
</evidence>
<dbReference type="Pfam" id="PF07992">
    <property type="entry name" value="Pyr_redox_2"/>
    <property type="match status" value="1"/>
</dbReference>
<evidence type="ECO:0000313" key="2">
    <source>
        <dbReference type="EMBL" id="ACD23719.1"/>
    </source>
</evidence>
<gene>
    <name evidence="2" type="ordered locus">CLL_A1369</name>
</gene>
<dbReference type="SUPFAM" id="SSF51905">
    <property type="entry name" value="FAD/NAD(P)-binding domain"/>
    <property type="match status" value="1"/>
</dbReference>
<protein>
    <submittedName>
        <fullName evidence="2">Pyridine nucleotide-disulphide oxidoreductase domain protein</fullName>
    </submittedName>
</protein>
<dbReference type="HOGENOM" id="CLU_643577_0_0_9"/>
<dbReference type="GO" id="GO:0016491">
    <property type="term" value="F:oxidoreductase activity"/>
    <property type="evidence" value="ECO:0007669"/>
    <property type="project" value="InterPro"/>
</dbReference>
<dbReference type="PANTHER" id="PTHR42685">
    <property type="entry name" value="GERANYLGERANYL DIPHOSPHATE REDUCTASE"/>
    <property type="match status" value="1"/>
</dbReference>
<organism evidence="2">
    <name type="scientific">Clostridium botulinum (strain Eklund 17B / Type B)</name>
    <dbReference type="NCBI Taxonomy" id="935198"/>
    <lineage>
        <taxon>Bacteria</taxon>
        <taxon>Bacillati</taxon>
        <taxon>Bacillota</taxon>
        <taxon>Clostridia</taxon>
        <taxon>Eubacteriales</taxon>
        <taxon>Clostridiaceae</taxon>
        <taxon>Clostridium</taxon>
    </lineage>
</organism>
<dbReference type="PRINTS" id="PR00368">
    <property type="entry name" value="FADPNR"/>
</dbReference>
<accession>B2TJF1</accession>
<dbReference type="PATRIC" id="fig|935198.13.peg.1316"/>
<proteinExistence type="predicted"/>
<dbReference type="Gene3D" id="3.50.50.60">
    <property type="entry name" value="FAD/NAD(P)-binding domain"/>
    <property type="match status" value="1"/>
</dbReference>
<dbReference type="InterPro" id="IPR050407">
    <property type="entry name" value="Geranylgeranyl_reductase"/>
</dbReference>
<dbReference type="PANTHER" id="PTHR42685:SF18">
    <property type="entry name" value="DIGERANYLGERANYLGLYCEROPHOSPHOLIPID REDUCTASE"/>
    <property type="match status" value="1"/>
</dbReference>
<dbReference type="InterPro" id="IPR036188">
    <property type="entry name" value="FAD/NAD-bd_sf"/>
</dbReference>
<feature type="domain" description="FAD/NAD(P)-binding" evidence="1">
    <location>
        <begin position="6"/>
        <end position="188"/>
    </location>
</feature>
<dbReference type="EMBL" id="CP001056">
    <property type="protein sequence ID" value="ACD23719.1"/>
    <property type="molecule type" value="Genomic_DNA"/>
</dbReference>
<name>B2TJF1_CLOBB</name>
<sequence length="430" mass="48355">MENMIDLIVVGAGPAGLMTAKRAAELGLKVTVIEIKKDITKVKRACSAQFVTDEGYENETIKIEDNKIIFTKNGFHINYTGRLLNIVDNYHHSPSGHKIHLAHPDRRPFAVKFDKGHLLSDLCKDCEELGVELMLETIAYGGEDLGDHVRVDIKNHKKNSSILAKKLVIAEGANAKLTGLFGLNKGRTYYGTPFVFSCIMEGTTGFEPQSWNQFYGSEYHPFAEVMVESAIEDNDAIELTIMGNKDLRPDILFEKLIKDSPMSHHFTNARVIERRGCSLKSFDSLLKPYSGNVLVIGDSAAHIEVIVQGALMCGYHAANAINDELMGINGFEKYTSWWDKAFDFNRTNPVEFVKLYGSLGMRPKYSDEELDYMFSLVEGELVNGNFSQFEVPKNVWKAILAHKAQIENENPILFDKIKNIHELNREGKLN</sequence>
<dbReference type="PRINTS" id="PR00411">
    <property type="entry name" value="PNDRDTASEI"/>
</dbReference>